<proteinExistence type="inferred from homology"/>
<dbReference type="KEGG" id="tga:TGAM_0608"/>
<dbReference type="NCBIfam" id="NF010589">
    <property type="entry name" value="PRK13983.1"/>
    <property type="match status" value="1"/>
</dbReference>
<organism evidence="9 10">
    <name type="scientific">Thermococcus gammatolerans (strain DSM 15229 / JCM 11827 / EJ3)</name>
    <dbReference type="NCBI Taxonomy" id="593117"/>
    <lineage>
        <taxon>Archaea</taxon>
        <taxon>Methanobacteriati</taxon>
        <taxon>Methanobacteriota</taxon>
        <taxon>Thermococci</taxon>
        <taxon>Thermococcales</taxon>
        <taxon>Thermococcaceae</taxon>
        <taxon>Thermococcus</taxon>
    </lineage>
</organism>
<gene>
    <name evidence="9" type="primary">dapE</name>
    <name evidence="9" type="ordered locus">TGAM_0608</name>
</gene>
<evidence type="ECO:0000256" key="2">
    <source>
        <dbReference type="ARBA" id="ARBA00001947"/>
    </source>
</evidence>
<protein>
    <submittedName>
        <fullName evidence="9">Acetylornithine deacetylase or succinyl-diaminopimelate desuccinylase (DapE/ArgE)</fullName>
    </submittedName>
</protein>
<comment type="cofactor">
    <cofactor evidence="2">
        <name>Zn(2+)</name>
        <dbReference type="ChEBI" id="CHEBI:29105"/>
    </cofactor>
</comment>
<dbReference type="AlphaFoldDB" id="C5A4E8"/>
<accession>C5A4E8</accession>
<feature type="domain" description="Peptidase M20 dimerisation" evidence="8">
    <location>
        <begin position="222"/>
        <end position="333"/>
    </location>
</feature>
<dbReference type="NCBIfam" id="TIGR01910">
    <property type="entry name" value="DapE-ArgE"/>
    <property type="match status" value="1"/>
</dbReference>
<name>C5A4E8_THEGJ</name>
<dbReference type="Proteomes" id="UP000001488">
    <property type="component" value="Chromosome"/>
</dbReference>
<dbReference type="InterPro" id="IPR011650">
    <property type="entry name" value="Peptidase_M20_dimer"/>
</dbReference>
<dbReference type="PANTHER" id="PTHR43808">
    <property type="entry name" value="ACETYLORNITHINE DEACETYLASE"/>
    <property type="match status" value="1"/>
</dbReference>
<dbReference type="SUPFAM" id="SSF53187">
    <property type="entry name" value="Zn-dependent exopeptidases"/>
    <property type="match status" value="1"/>
</dbReference>
<dbReference type="PATRIC" id="fig|593117.10.peg.606"/>
<keyword evidence="6" id="KW-0862">Zinc</keyword>
<dbReference type="InterPro" id="IPR002933">
    <property type="entry name" value="Peptidase_M20"/>
</dbReference>
<evidence type="ECO:0000256" key="6">
    <source>
        <dbReference type="ARBA" id="ARBA00022833"/>
    </source>
</evidence>
<dbReference type="GO" id="GO:0046872">
    <property type="term" value="F:metal ion binding"/>
    <property type="evidence" value="ECO:0007669"/>
    <property type="project" value="UniProtKB-KW"/>
</dbReference>
<dbReference type="EMBL" id="CP001398">
    <property type="protein sequence ID" value="ACS33110.1"/>
    <property type="molecule type" value="Genomic_DNA"/>
</dbReference>
<keyword evidence="10" id="KW-1185">Reference proteome</keyword>
<dbReference type="GO" id="GO:0016787">
    <property type="term" value="F:hydrolase activity"/>
    <property type="evidence" value="ECO:0007669"/>
    <property type="project" value="UniProtKB-KW"/>
</dbReference>
<evidence type="ECO:0000313" key="10">
    <source>
        <dbReference type="Proteomes" id="UP000001488"/>
    </source>
</evidence>
<dbReference type="STRING" id="593117.TGAM_0608"/>
<dbReference type="eggNOG" id="arCOG01107">
    <property type="taxonomic scope" value="Archaea"/>
</dbReference>
<dbReference type="InterPro" id="IPR010182">
    <property type="entry name" value="ArgE/DapE"/>
</dbReference>
<evidence type="ECO:0000256" key="4">
    <source>
        <dbReference type="ARBA" id="ARBA00022723"/>
    </source>
</evidence>
<evidence type="ECO:0000313" key="9">
    <source>
        <dbReference type="EMBL" id="ACS33110.1"/>
    </source>
</evidence>
<dbReference type="SUPFAM" id="SSF55031">
    <property type="entry name" value="Bacterial exopeptidase dimerisation domain"/>
    <property type="match status" value="1"/>
</dbReference>
<evidence type="ECO:0000256" key="7">
    <source>
        <dbReference type="ARBA" id="ARBA00023285"/>
    </source>
</evidence>
<comment type="cofactor">
    <cofactor evidence="1">
        <name>Co(2+)</name>
        <dbReference type="ChEBI" id="CHEBI:48828"/>
    </cofactor>
</comment>
<dbReference type="Pfam" id="PF01546">
    <property type="entry name" value="Peptidase_M20"/>
    <property type="match status" value="1"/>
</dbReference>
<evidence type="ECO:0000256" key="3">
    <source>
        <dbReference type="ARBA" id="ARBA00006247"/>
    </source>
</evidence>
<evidence type="ECO:0000256" key="5">
    <source>
        <dbReference type="ARBA" id="ARBA00022801"/>
    </source>
</evidence>
<keyword evidence="4" id="KW-0479">Metal-binding</keyword>
<reference evidence="9 10" key="1">
    <citation type="journal article" date="2007" name="Genome Biol.">
        <title>Genome analysis and genome-wide proteomics of Thermococcus gammatolerans, the most radioresistant organism known amongst the Archaea.</title>
        <authorList>
            <person name="Zivanovic Y."/>
            <person name="Armengaud J."/>
            <person name="Lagorce A."/>
            <person name="Leplat C."/>
            <person name="Guerin P."/>
            <person name="Dutertre M."/>
            <person name="Anthouard V."/>
            <person name="Forterre P."/>
            <person name="Wincker P."/>
            <person name="Confalonieri F."/>
        </authorList>
    </citation>
    <scope>NUCLEOTIDE SEQUENCE [LARGE SCALE GENOMIC DNA]</scope>
    <source>
        <strain evidence="10">DSM 15229 / JCM 11827 / EJ3</strain>
    </source>
</reference>
<dbReference type="HOGENOM" id="CLU_021802_2_2_2"/>
<dbReference type="Pfam" id="PF07687">
    <property type="entry name" value="M20_dimer"/>
    <property type="match status" value="1"/>
</dbReference>
<keyword evidence="7" id="KW-0170">Cobalt</keyword>
<keyword evidence="5" id="KW-0378">Hydrolase</keyword>
<dbReference type="Gene3D" id="3.40.630.10">
    <property type="entry name" value="Zn peptidases"/>
    <property type="match status" value="2"/>
</dbReference>
<evidence type="ECO:0000259" key="8">
    <source>
        <dbReference type="Pfam" id="PF07687"/>
    </source>
</evidence>
<evidence type="ECO:0000256" key="1">
    <source>
        <dbReference type="ARBA" id="ARBA00001941"/>
    </source>
</evidence>
<comment type="similarity">
    <text evidence="3">Belongs to the peptidase M20A family.</text>
</comment>
<dbReference type="InterPro" id="IPR050072">
    <property type="entry name" value="Peptidase_M20A"/>
</dbReference>
<dbReference type="PANTHER" id="PTHR43808:SF32">
    <property type="entry name" value="ARGE_DAPE-RELATED DEACYLASE"/>
    <property type="match status" value="1"/>
</dbReference>
<dbReference type="Gene3D" id="3.30.70.360">
    <property type="match status" value="1"/>
</dbReference>
<sequence>MAESSLSSGEKWGLVIRMTQLGKVLKEVEGLRDEMIKTLVELIKIPAISPDYGGEGEYDKAQKLLEIIRDWPFDKVEVYNAPDKRAKNGVRPNILAYYYGEKGEESERLWILTHLDVVPPGDLSKWTVTEPFKPLVKDGKVYGRGSEDNGQSLVASLYAVKAMMNLGIRPKRTVILAFVSDEETGSKYGIEWLMREHPELFREDDLVLVPDGGNEDGTFIEVAEKGILWFKLRVRGQQVHASMPDKGLNAHRVALDLAYNLDKKLHEKYSERDELFEPAESTFEPTMGGNPADSPNIIPGEHEVVFDCRVLPRYSLDDILKDVEGVVEEVKERHRKELDGKVLPEIEVEILQRADPAPPTDPEGEIVKLLKEAIKELRGKEAKVGGIGGGTFAAFFRRKGIPAVVWATLDEMAHQPNEYAKIDNMVEDAKVMAALALL</sequence>
<dbReference type="PaxDb" id="593117-TGAM_0608"/>
<dbReference type="InterPro" id="IPR036264">
    <property type="entry name" value="Bact_exopeptidase_dim_dom"/>
</dbReference>